<proteinExistence type="predicted"/>
<dbReference type="EMBL" id="JBHSKD010000002">
    <property type="protein sequence ID" value="MFC5175485.1"/>
    <property type="molecule type" value="Genomic_DNA"/>
</dbReference>
<comment type="caution">
    <text evidence="2">The sequence shown here is derived from an EMBL/GenBank/DDBJ whole genome shotgun (WGS) entry which is preliminary data.</text>
</comment>
<evidence type="ECO:0000313" key="3">
    <source>
        <dbReference type="Proteomes" id="UP001596087"/>
    </source>
</evidence>
<accession>A0ABW0BDV3</accession>
<evidence type="ECO:0000259" key="1">
    <source>
        <dbReference type="PROSITE" id="PS50902"/>
    </source>
</evidence>
<dbReference type="Gene3D" id="3.40.50.360">
    <property type="match status" value="1"/>
</dbReference>
<protein>
    <submittedName>
        <fullName evidence="2">Flavodoxin domain-containing protein</fullName>
    </submittedName>
</protein>
<dbReference type="InterPro" id="IPR008254">
    <property type="entry name" value="Flavodoxin/NO_synth"/>
</dbReference>
<reference evidence="3" key="1">
    <citation type="journal article" date="2019" name="Int. J. Syst. Evol. Microbiol.">
        <title>The Global Catalogue of Microorganisms (GCM) 10K type strain sequencing project: providing services to taxonomists for standard genome sequencing and annotation.</title>
        <authorList>
            <consortium name="The Broad Institute Genomics Platform"/>
            <consortium name="The Broad Institute Genome Sequencing Center for Infectious Disease"/>
            <person name="Wu L."/>
            <person name="Ma J."/>
        </authorList>
    </citation>
    <scope>NUCLEOTIDE SEQUENCE [LARGE SCALE GENOMIC DNA]</scope>
    <source>
        <strain evidence="3">DFY41</strain>
    </source>
</reference>
<dbReference type="SUPFAM" id="SSF52218">
    <property type="entry name" value="Flavoproteins"/>
    <property type="match status" value="1"/>
</dbReference>
<organism evidence="2 3">
    <name type="scientific">Nocardioides taihuensis</name>
    <dbReference type="NCBI Taxonomy" id="1835606"/>
    <lineage>
        <taxon>Bacteria</taxon>
        <taxon>Bacillati</taxon>
        <taxon>Actinomycetota</taxon>
        <taxon>Actinomycetes</taxon>
        <taxon>Propionibacteriales</taxon>
        <taxon>Nocardioidaceae</taxon>
        <taxon>Nocardioides</taxon>
    </lineage>
</organism>
<dbReference type="RefSeq" id="WP_378586308.1">
    <property type="nucleotide sequence ID" value="NZ_JBHSKD010000002.1"/>
</dbReference>
<dbReference type="PROSITE" id="PS50902">
    <property type="entry name" value="FLAVODOXIN_LIKE"/>
    <property type="match status" value="1"/>
</dbReference>
<feature type="domain" description="Flavodoxin-like" evidence="1">
    <location>
        <begin position="15"/>
        <end position="179"/>
    </location>
</feature>
<dbReference type="Proteomes" id="UP001596087">
    <property type="component" value="Unassembled WGS sequence"/>
</dbReference>
<name>A0ABW0BDV3_9ACTN</name>
<gene>
    <name evidence="2" type="ORF">ACFPGP_02295</name>
</gene>
<dbReference type="Pfam" id="PF00258">
    <property type="entry name" value="Flavodoxin_1"/>
    <property type="match status" value="1"/>
</dbReference>
<dbReference type="PROSITE" id="PS00201">
    <property type="entry name" value="FLAVODOXIN"/>
    <property type="match status" value="1"/>
</dbReference>
<sequence>MQDSTEQTERTAPTGLLVYESMFGNTAQVAQAVAMGLREGGIDLEVVNVRDHPTPEKAAEECDLLVVGGPTHGFSLSRPSTRHDAVRQGAPLSAEEHGLREWIAALPPRDETRLAATFDTRVTKVRRLPKAAANRAGRLLHGHGFDVITKPSGFLVEDVSGPLVRDELQRAQAWGRDVATTATRRLAASRN</sequence>
<keyword evidence="3" id="KW-1185">Reference proteome</keyword>
<dbReference type="InterPro" id="IPR001226">
    <property type="entry name" value="Flavodoxin_CS"/>
</dbReference>
<dbReference type="InterPro" id="IPR029039">
    <property type="entry name" value="Flavoprotein-like_sf"/>
</dbReference>
<evidence type="ECO:0000313" key="2">
    <source>
        <dbReference type="EMBL" id="MFC5175485.1"/>
    </source>
</evidence>